<name>A0A6J4VV04_9BACT</name>
<gene>
    <name evidence="2" type="ORF">AVDCRST_MAG18-4443</name>
</gene>
<dbReference type="GO" id="GO:0008757">
    <property type="term" value="F:S-adenosylmethionine-dependent methyltransferase activity"/>
    <property type="evidence" value="ECO:0007669"/>
    <property type="project" value="InterPro"/>
</dbReference>
<dbReference type="PANTHER" id="PTHR42912">
    <property type="entry name" value="METHYLTRANSFERASE"/>
    <property type="match status" value="1"/>
</dbReference>
<dbReference type="EMBL" id="CADCWN010000355">
    <property type="protein sequence ID" value="CAA9588755.1"/>
    <property type="molecule type" value="Genomic_DNA"/>
</dbReference>
<sequence length="363" mass="39822">MISERLIALARCPRCLLAADEGRELPALLREADALRCPTCGTGYPRGEGVLDLRPPAGLDGRETQYTADADDFAAALDYRTVGEPLLGAAVRERWLRRWLPLTSGKLILDIGAGDGRFALWGAPHGARIVALDAAPFFADAAVARLDLALGDVRVLPFPTGAFDAAYSIDVMEHLDAPGLERFFAEAARVLKPGGVFYLYSNTRERSTLWPIITLWGRLSRLLRHREIGDFHTDDLRKSDHVKVLTTWPQVVAFAAHHGLTVQEVRFWNGVFQGLIDNVLVRLGEGLFLGRKTRNKERAALSGPKATTAPAGGSSRQAVSRRPAVHLALRILTALMQLDIILFGRLRSGPFFALLRKEGGPRP</sequence>
<dbReference type="InterPro" id="IPR050508">
    <property type="entry name" value="Methyltransf_Superfamily"/>
</dbReference>
<dbReference type="InterPro" id="IPR013216">
    <property type="entry name" value="Methyltransf_11"/>
</dbReference>
<accession>A0A6J4VV04</accession>
<proteinExistence type="predicted"/>
<dbReference type="AlphaFoldDB" id="A0A6J4VV04"/>
<organism evidence="2">
    <name type="scientific">uncultured Thermomicrobiales bacterium</name>
    <dbReference type="NCBI Taxonomy" id="1645740"/>
    <lineage>
        <taxon>Bacteria</taxon>
        <taxon>Pseudomonadati</taxon>
        <taxon>Thermomicrobiota</taxon>
        <taxon>Thermomicrobia</taxon>
        <taxon>Thermomicrobiales</taxon>
        <taxon>environmental samples</taxon>
    </lineage>
</organism>
<evidence type="ECO:0000259" key="1">
    <source>
        <dbReference type="Pfam" id="PF08241"/>
    </source>
</evidence>
<dbReference type="Gene3D" id="3.40.50.150">
    <property type="entry name" value="Vaccinia Virus protein VP39"/>
    <property type="match status" value="1"/>
</dbReference>
<feature type="domain" description="Methyltransferase type 11" evidence="1">
    <location>
        <begin position="109"/>
        <end position="199"/>
    </location>
</feature>
<dbReference type="CDD" id="cd02440">
    <property type="entry name" value="AdoMet_MTases"/>
    <property type="match status" value="1"/>
</dbReference>
<dbReference type="InterPro" id="IPR029063">
    <property type="entry name" value="SAM-dependent_MTases_sf"/>
</dbReference>
<evidence type="ECO:0000313" key="2">
    <source>
        <dbReference type="EMBL" id="CAA9588755.1"/>
    </source>
</evidence>
<reference evidence="2" key="1">
    <citation type="submission" date="2020-02" db="EMBL/GenBank/DDBJ databases">
        <authorList>
            <person name="Meier V. D."/>
        </authorList>
    </citation>
    <scope>NUCLEOTIDE SEQUENCE</scope>
    <source>
        <strain evidence="2">AVDCRST_MAG18</strain>
    </source>
</reference>
<protein>
    <recommendedName>
        <fullName evidence="1">Methyltransferase type 11 domain-containing protein</fullName>
    </recommendedName>
</protein>
<dbReference type="SUPFAM" id="SSF53335">
    <property type="entry name" value="S-adenosyl-L-methionine-dependent methyltransferases"/>
    <property type="match status" value="1"/>
</dbReference>
<dbReference type="Pfam" id="PF08241">
    <property type="entry name" value="Methyltransf_11"/>
    <property type="match status" value="1"/>
</dbReference>